<dbReference type="Proteomes" id="UP000322225">
    <property type="component" value="Chromosome 5"/>
</dbReference>
<keyword evidence="4" id="KW-0496">Mitochondrion</keyword>
<dbReference type="InterPro" id="IPR000089">
    <property type="entry name" value="Biotin_lipoyl"/>
</dbReference>
<dbReference type="SUPFAM" id="SSF51230">
    <property type="entry name" value="Single hybrid motif"/>
    <property type="match status" value="1"/>
</dbReference>
<dbReference type="InterPro" id="IPR003016">
    <property type="entry name" value="2-oxoA_DH_lipoyl-BS"/>
</dbReference>
<dbReference type="Pfam" id="PF01597">
    <property type="entry name" value="GCV_H"/>
    <property type="match status" value="1"/>
</dbReference>
<dbReference type="GeneID" id="43585720"/>
<dbReference type="RefSeq" id="XP_031864504.1">
    <property type="nucleotide sequence ID" value="XM_032001614.1"/>
</dbReference>
<reference evidence="5" key="1">
    <citation type="submission" date="2017-08" db="EMBL/GenBank/DDBJ databases">
        <authorList>
            <person name="Cuomo C."/>
            <person name="Billmyre B."/>
            <person name="Heitman J."/>
        </authorList>
    </citation>
    <scope>NUCLEOTIDE SEQUENCE</scope>
    <source>
        <strain evidence="5">CBS 12478</strain>
    </source>
</reference>
<gene>
    <name evidence="5" type="ORF">CI109_103229</name>
</gene>
<keyword evidence="2 4" id="KW-0450">Lipoyl</keyword>
<dbReference type="GO" id="GO:0005960">
    <property type="term" value="C:glycine cleavage complex"/>
    <property type="evidence" value="ECO:0007669"/>
    <property type="project" value="UniProtKB-UniRule"/>
</dbReference>
<dbReference type="OrthoDB" id="10264154at2759"/>
<dbReference type="Gene3D" id="2.40.50.100">
    <property type="match status" value="1"/>
</dbReference>
<comment type="function">
    <text evidence="4">The H protein shuttles the methylamine group of glycine from the P protein to the T protein.</text>
</comment>
<evidence type="ECO:0000256" key="2">
    <source>
        <dbReference type="ARBA" id="ARBA00022823"/>
    </source>
</evidence>
<proteinExistence type="inferred from homology"/>
<dbReference type="GO" id="GO:0019464">
    <property type="term" value="P:glycine decarboxylation via glycine cleavage system"/>
    <property type="evidence" value="ECO:0007669"/>
    <property type="project" value="UniProtKB-UniRule"/>
</dbReference>
<dbReference type="GO" id="GO:0005739">
    <property type="term" value="C:mitochondrion"/>
    <property type="evidence" value="ECO:0007669"/>
    <property type="project" value="UniProtKB-SubCell"/>
</dbReference>
<dbReference type="InterPro" id="IPR002930">
    <property type="entry name" value="GCV_H"/>
</dbReference>
<accession>A0A5M6C8T5</accession>
<evidence type="ECO:0000313" key="6">
    <source>
        <dbReference type="Proteomes" id="UP000322225"/>
    </source>
</evidence>
<comment type="subcellular location">
    <subcellularLocation>
        <location evidence="4">Mitochondrion</location>
    </subcellularLocation>
</comment>
<evidence type="ECO:0000256" key="3">
    <source>
        <dbReference type="ARBA" id="ARBA00022946"/>
    </source>
</evidence>
<dbReference type="HAMAP" id="MF_00272">
    <property type="entry name" value="GcvH"/>
    <property type="match status" value="1"/>
</dbReference>
<dbReference type="KEGG" id="ksn:43585720"/>
<evidence type="ECO:0000256" key="4">
    <source>
        <dbReference type="RuleBase" id="RU364055"/>
    </source>
</evidence>
<name>A0A5M6C8T5_9TREE</name>
<dbReference type="PROSITE" id="PS50968">
    <property type="entry name" value="BIOTINYL_LIPOYL"/>
    <property type="match status" value="1"/>
</dbReference>
<comment type="similarity">
    <text evidence="1 4">Belongs to the GcvH family.</text>
</comment>
<protein>
    <recommendedName>
        <fullName evidence="4">Glycine cleavage system H protein</fullName>
    </recommendedName>
</protein>
<keyword evidence="6" id="KW-1185">Reference proteome</keyword>
<dbReference type="NCBIfam" id="TIGR00527">
    <property type="entry name" value="gcvH"/>
    <property type="match status" value="1"/>
</dbReference>
<organism evidence="5 6">
    <name type="scientific">Kwoniella shandongensis</name>
    <dbReference type="NCBI Taxonomy" id="1734106"/>
    <lineage>
        <taxon>Eukaryota</taxon>
        <taxon>Fungi</taxon>
        <taxon>Dikarya</taxon>
        <taxon>Basidiomycota</taxon>
        <taxon>Agaricomycotina</taxon>
        <taxon>Tremellomycetes</taxon>
        <taxon>Tremellales</taxon>
        <taxon>Cryptococcaceae</taxon>
        <taxon>Kwoniella</taxon>
    </lineage>
</organism>
<dbReference type="EMBL" id="CP144055">
    <property type="protein sequence ID" value="WWD18774.1"/>
    <property type="molecule type" value="Genomic_DNA"/>
</dbReference>
<sequence length="161" mass="17133">MLSALRPLARPATGAFRNLASVKSTTQTLRFSAVRFVSTRYTTDHEWVSFDSNTNIGTVGITDYAQKALGDVVFVELPAQGNEIAQGDSIGAVESVKAASDIYAPVSGVIDEINETLADQPGLLNKAPQGDGWLCKVKLSDPAEFEALLEADAYKAHCEGA</sequence>
<comment type="cofactor">
    <cofactor evidence="4">
        <name>(R)-lipoate</name>
        <dbReference type="ChEBI" id="CHEBI:83088"/>
    </cofactor>
    <text evidence="4">Binds 1 lipoyl cofactor covalently.</text>
</comment>
<dbReference type="GO" id="GO:0009249">
    <property type="term" value="P:protein lipoylation"/>
    <property type="evidence" value="ECO:0007669"/>
    <property type="project" value="TreeGrafter"/>
</dbReference>
<dbReference type="InterPro" id="IPR033753">
    <property type="entry name" value="GCV_H/Fam206"/>
</dbReference>
<dbReference type="PANTHER" id="PTHR11715">
    <property type="entry name" value="GLYCINE CLEAVAGE SYSTEM H PROTEIN"/>
    <property type="match status" value="1"/>
</dbReference>
<evidence type="ECO:0000256" key="1">
    <source>
        <dbReference type="ARBA" id="ARBA00009249"/>
    </source>
</evidence>
<dbReference type="PROSITE" id="PS00189">
    <property type="entry name" value="LIPOYL"/>
    <property type="match status" value="1"/>
</dbReference>
<dbReference type="InterPro" id="IPR011053">
    <property type="entry name" value="Single_hybrid_motif"/>
</dbReference>
<dbReference type="AlphaFoldDB" id="A0A5M6C8T5"/>
<dbReference type="InterPro" id="IPR017453">
    <property type="entry name" value="GCV_H_sub"/>
</dbReference>
<keyword evidence="3 4" id="KW-0809">Transit peptide</keyword>
<reference evidence="5" key="2">
    <citation type="submission" date="2024-01" db="EMBL/GenBank/DDBJ databases">
        <title>Comparative genomics of Cryptococcus and Kwoniella reveals pathogenesis evolution and contrasting modes of karyotype evolution via chromosome fusion or intercentromeric recombination.</title>
        <authorList>
            <person name="Coelho M.A."/>
            <person name="David-Palma M."/>
            <person name="Shea T."/>
            <person name="Bowers K."/>
            <person name="McGinley-Smith S."/>
            <person name="Mohammad A.W."/>
            <person name="Gnirke A."/>
            <person name="Yurkov A.M."/>
            <person name="Nowrousian M."/>
            <person name="Sun S."/>
            <person name="Cuomo C.A."/>
            <person name="Heitman J."/>
        </authorList>
    </citation>
    <scope>NUCLEOTIDE SEQUENCE</scope>
    <source>
        <strain evidence="5">CBS 12478</strain>
    </source>
</reference>
<evidence type="ECO:0000313" key="5">
    <source>
        <dbReference type="EMBL" id="WWD18774.1"/>
    </source>
</evidence>
<dbReference type="CDD" id="cd06848">
    <property type="entry name" value="GCS_H"/>
    <property type="match status" value="1"/>
</dbReference>
<comment type="subunit">
    <text evidence="4">The glycine cleavage system is composed of four proteins: P, T, L and H.</text>
</comment>
<dbReference type="PANTHER" id="PTHR11715:SF3">
    <property type="entry name" value="GLYCINE CLEAVAGE SYSTEM H PROTEIN-RELATED"/>
    <property type="match status" value="1"/>
</dbReference>
<dbReference type="NCBIfam" id="NF002270">
    <property type="entry name" value="PRK01202.1"/>
    <property type="match status" value="1"/>
</dbReference>